<evidence type="ECO:0000313" key="3">
    <source>
        <dbReference type="EMBL" id="CAK1549783.1"/>
    </source>
</evidence>
<accession>A0AAV1JJV7</accession>
<dbReference type="InterPro" id="IPR036273">
    <property type="entry name" value="CRAL/TRIO_N_dom_sf"/>
</dbReference>
<dbReference type="InterPro" id="IPR001251">
    <property type="entry name" value="CRAL-TRIO_dom"/>
</dbReference>
<dbReference type="CDD" id="cd00170">
    <property type="entry name" value="SEC14"/>
    <property type="match status" value="1"/>
</dbReference>
<dbReference type="SUPFAM" id="SSF52087">
    <property type="entry name" value="CRAL/TRIO domain"/>
    <property type="match status" value="1"/>
</dbReference>
<evidence type="ECO:0000256" key="1">
    <source>
        <dbReference type="SAM" id="MobiDB-lite"/>
    </source>
</evidence>
<dbReference type="PANTHER" id="PTHR10174:SF216">
    <property type="entry name" value="CRAL-TRIO DOMAIN-CONTAINING PROTEIN-RELATED"/>
    <property type="match status" value="1"/>
</dbReference>
<dbReference type="InterPro" id="IPR036865">
    <property type="entry name" value="CRAL-TRIO_dom_sf"/>
</dbReference>
<dbReference type="Gene3D" id="1.10.8.20">
    <property type="entry name" value="N-terminal domain of phosphatidylinositol transfer protein sec14p"/>
    <property type="match status" value="1"/>
</dbReference>
<comment type="caution">
    <text evidence="3">The sequence shown here is derived from an EMBL/GenBank/DDBJ whole genome shotgun (WGS) entry which is preliminary data.</text>
</comment>
<protein>
    <recommendedName>
        <fullName evidence="2">CRAL-TRIO domain-containing protein</fullName>
    </recommendedName>
</protein>
<dbReference type="PANTHER" id="PTHR10174">
    <property type="entry name" value="ALPHA-TOCOPHEROL TRANSFER PROTEIN-RELATED"/>
    <property type="match status" value="1"/>
</dbReference>
<organism evidence="3 4">
    <name type="scientific">Leptosia nina</name>
    <dbReference type="NCBI Taxonomy" id="320188"/>
    <lineage>
        <taxon>Eukaryota</taxon>
        <taxon>Metazoa</taxon>
        <taxon>Ecdysozoa</taxon>
        <taxon>Arthropoda</taxon>
        <taxon>Hexapoda</taxon>
        <taxon>Insecta</taxon>
        <taxon>Pterygota</taxon>
        <taxon>Neoptera</taxon>
        <taxon>Endopterygota</taxon>
        <taxon>Lepidoptera</taxon>
        <taxon>Glossata</taxon>
        <taxon>Ditrysia</taxon>
        <taxon>Papilionoidea</taxon>
        <taxon>Pieridae</taxon>
        <taxon>Pierinae</taxon>
        <taxon>Leptosia</taxon>
    </lineage>
</organism>
<dbReference type="SUPFAM" id="SSF46938">
    <property type="entry name" value="CRAL/TRIO N-terminal domain"/>
    <property type="match status" value="1"/>
</dbReference>
<dbReference type="GO" id="GO:0016020">
    <property type="term" value="C:membrane"/>
    <property type="evidence" value="ECO:0007669"/>
    <property type="project" value="TreeGrafter"/>
</dbReference>
<evidence type="ECO:0000259" key="2">
    <source>
        <dbReference type="PROSITE" id="PS50191"/>
    </source>
</evidence>
<feature type="region of interest" description="Disordered" evidence="1">
    <location>
        <begin position="281"/>
        <end position="309"/>
    </location>
</feature>
<dbReference type="Gene3D" id="1.20.5.1200">
    <property type="entry name" value="Alpha-tocopherol transfer"/>
    <property type="match status" value="1"/>
</dbReference>
<dbReference type="PRINTS" id="PR00180">
    <property type="entry name" value="CRETINALDHBP"/>
</dbReference>
<dbReference type="GO" id="GO:1902936">
    <property type="term" value="F:phosphatidylinositol bisphosphate binding"/>
    <property type="evidence" value="ECO:0007669"/>
    <property type="project" value="TreeGrafter"/>
</dbReference>
<dbReference type="Pfam" id="PF00650">
    <property type="entry name" value="CRAL_TRIO"/>
    <property type="match status" value="1"/>
</dbReference>
<feature type="compositionally biased region" description="Basic and acidic residues" evidence="1">
    <location>
        <begin position="281"/>
        <end position="294"/>
    </location>
</feature>
<dbReference type="EMBL" id="CAVLEF010000040">
    <property type="protein sequence ID" value="CAK1549783.1"/>
    <property type="molecule type" value="Genomic_DNA"/>
</dbReference>
<evidence type="ECO:0000313" key="4">
    <source>
        <dbReference type="Proteomes" id="UP001497472"/>
    </source>
</evidence>
<dbReference type="Proteomes" id="UP001497472">
    <property type="component" value="Unassembled WGS sequence"/>
</dbReference>
<dbReference type="AlphaFoldDB" id="A0AAV1JJV7"/>
<reference evidence="3 4" key="1">
    <citation type="submission" date="2023-11" db="EMBL/GenBank/DDBJ databases">
        <authorList>
            <person name="Okamura Y."/>
        </authorList>
    </citation>
    <scope>NUCLEOTIDE SEQUENCE [LARGE SCALE GENOMIC DNA]</scope>
</reference>
<dbReference type="PROSITE" id="PS50191">
    <property type="entry name" value="CRAL_TRIO"/>
    <property type="match status" value="1"/>
</dbReference>
<gene>
    <name evidence="3" type="ORF">LNINA_LOCUS9056</name>
</gene>
<feature type="domain" description="CRAL-TRIO" evidence="2">
    <location>
        <begin position="104"/>
        <end position="256"/>
    </location>
</feature>
<sequence length="309" mass="36120">MTIRPLCPELAEKARVELNEDPKRVESDLAYIKEWISKQPHLNARTDDQWLIAFLRGCKFSLERTKEKIDLFYSMRTLAPELFFHRHHNDPVFQEIVEKGACFILPKKAAPDAQSVFLARPGVLDLEKYKVTDFMAVSNVMQRIMLMDDDNTVVAGARFIMDIENVGMSFFMQMTPSMMKKMSIYTEEAIPLRFKGGHYINVGSGFETIYNTMKRFLNEKTKSRLHVHNRNYEEMYQYVPKEILPVEYGGNGGTIPELVEYWKKKIAEYSDWLDEDMHYRTDESKRPGKPKSAEEMFGTEGSFRQLDFD</sequence>
<keyword evidence="4" id="KW-1185">Reference proteome</keyword>
<proteinExistence type="predicted"/>
<dbReference type="SMART" id="SM00516">
    <property type="entry name" value="SEC14"/>
    <property type="match status" value="1"/>
</dbReference>
<name>A0AAV1JJV7_9NEOP</name>
<dbReference type="Gene3D" id="3.40.525.10">
    <property type="entry name" value="CRAL-TRIO lipid binding domain"/>
    <property type="match status" value="1"/>
</dbReference>